<evidence type="ECO:0000256" key="1">
    <source>
        <dbReference type="SAM" id="Phobius"/>
    </source>
</evidence>
<comment type="caution">
    <text evidence="2">The sequence shown here is derived from an EMBL/GenBank/DDBJ whole genome shotgun (WGS) entry which is preliminary data.</text>
</comment>
<evidence type="ECO:0000313" key="3">
    <source>
        <dbReference type="Proteomes" id="UP001596047"/>
    </source>
</evidence>
<evidence type="ECO:0000313" key="2">
    <source>
        <dbReference type="EMBL" id="MFC5650905.1"/>
    </source>
</evidence>
<accession>A0ABW0W3G9</accession>
<name>A0ABW0W3G9_9BACL</name>
<feature type="transmembrane region" description="Helical" evidence="1">
    <location>
        <begin position="59"/>
        <end position="78"/>
    </location>
</feature>
<keyword evidence="1" id="KW-0472">Membrane</keyword>
<reference evidence="3" key="1">
    <citation type="journal article" date="2019" name="Int. J. Syst. Evol. Microbiol.">
        <title>The Global Catalogue of Microorganisms (GCM) 10K type strain sequencing project: providing services to taxonomists for standard genome sequencing and annotation.</title>
        <authorList>
            <consortium name="The Broad Institute Genomics Platform"/>
            <consortium name="The Broad Institute Genome Sequencing Center for Infectious Disease"/>
            <person name="Wu L."/>
            <person name="Ma J."/>
        </authorList>
    </citation>
    <scope>NUCLEOTIDE SEQUENCE [LARGE SCALE GENOMIC DNA]</scope>
    <source>
        <strain evidence="3">CGMCC 1.3240</strain>
    </source>
</reference>
<feature type="transmembrane region" description="Helical" evidence="1">
    <location>
        <begin position="32"/>
        <end position="53"/>
    </location>
</feature>
<dbReference type="Proteomes" id="UP001596047">
    <property type="component" value="Unassembled WGS sequence"/>
</dbReference>
<sequence length="85" mass="9512">MKIDGEVKTETWKERNEREDAELAENAERSAINFYSIFGIAIVVIGILVGLFAEMYSGINTAALGVIIMGIGEILRFLRKIAKHR</sequence>
<proteinExistence type="predicted"/>
<keyword evidence="1" id="KW-0812">Transmembrane</keyword>
<dbReference type="RefSeq" id="WP_379189489.1">
    <property type="nucleotide sequence ID" value="NZ_JBHSOW010000063.1"/>
</dbReference>
<protein>
    <recommendedName>
        <fullName evidence="4">DUF2335 domain-containing protein</fullName>
    </recommendedName>
</protein>
<dbReference type="EMBL" id="JBHSOW010000063">
    <property type="protein sequence ID" value="MFC5650905.1"/>
    <property type="molecule type" value="Genomic_DNA"/>
</dbReference>
<evidence type="ECO:0008006" key="4">
    <source>
        <dbReference type="Google" id="ProtNLM"/>
    </source>
</evidence>
<keyword evidence="3" id="KW-1185">Reference proteome</keyword>
<gene>
    <name evidence="2" type="ORF">ACFPYJ_17655</name>
</gene>
<organism evidence="2 3">
    <name type="scientific">Paenibacillus solisilvae</name>
    <dbReference type="NCBI Taxonomy" id="2486751"/>
    <lineage>
        <taxon>Bacteria</taxon>
        <taxon>Bacillati</taxon>
        <taxon>Bacillota</taxon>
        <taxon>Bacilli</taxon>
        <taxon>Bacillales</taxon>
        <taxon>Paenibacillaceae</taxon>
        <taxon>Paenibacillus</taxon>
    </lineage>
</organism>
<keyword evidence="1" id="KW-1133">Transmembrane helix</keyword>